<protein>
    <submittedName>
        <fullName evidence="1">Uncharacterized protein</fullName>
    </submittedName>
</protein>
<dbReference type="AlphaFoldDB" id="A0A0A8ZDP6"/>
<organism evidence="1">
    <name type="scientific">Arundo donax</name>
    <name type="common">Giant reed</name>
    <name type="synonym">Donax arundinaceus</name>
    <dbReference type="NCBI Taxonomy" id="35708"/>
    <lineage>
        <taxon>Eukaryota</taxon>
        <taxon>Viridiplantae</taxon>
        <taxon>Streptophyta</taxon>
        <taxon>Embryophyta</taxon>
        <taxon>Tracheophyta</taxon>
        <taxon>Spermatophyta</taxon>
        <taxon>Magnoliopsida</taxon>
        <taxon>Liliopsida</taxon>
        <taxon>Poales</taxon>
        <taxon>Poaceae</taxon>
        <taxon>PACMAD clade</taxon>
        <taxon>Arundinoideae</taxon>
        <taxon>Arundineae</taxon>
        <taxon>Arundo</taxon>
    </lineage>
</organism>
<evidence type="ECO:0000313" key="1">
    <source>
        <dbReference type="EMBL" id="JAD37509.1"/>
    </source>
</evidence>
<accession>A0A0A8ZDP6</accession>
<reference evidence="1" key="1">
    <citation type="submission" date="2014-09" db="EMBL/GenBank/DDBJ databases">
        <authorList>
            <person name="Magalhaes I.L.F."/>
            <person name="Oliveira U."/>
            <person name="Santos F.R."/>
            <person name="Vidigal T.H.D.A."/>
            <person name="Brescovit A.D."/>
            <person name="Santos A.J."/>
        </authorList>
    </citation>
    <scope>NUCLEOTIDE SEQUENCE</scope>
    <source>
        <tissue evidence="1">Shoot tissue taken approximately 20 cm above the soil surface</tissue>
    </source>
</reference>
<sequence length="31" mass="3202">MDPIEPAFEMSKSVDLLVTGSAGKSSDSSQS</sequence>
<proteinExistence type="predicted"/>
<reference evidence="1" key="2">
    <citation type="journal article" date="2015" name="Data Brief">
        <title>Shoot transcriptome of the giant reed, Arundo donax.</title>
        <authorList>
            <person name="Barrero R.A."/>
            <person name="Guerrero F.D."/>
            <person name="Moolhuijzen P."/>
            <person name="Goolsby J.A."/>
            <person name="Tidwell J."/>
            <person name="Bellgard S.E."/>
            <person name="Bellgard M.I."/>
        </authorList>
    </citation>
    <scope>NUCLEOTIDE SEQUENCE</scope>
    <source>
        <tissue evidence="1">Shoot tissue taken approximately 20 cm above the soil surface</tissue>
    </source>
</reference>
<name>A0A0A8ZDP6_ARUDO</name>
<dbReference type="EMBL" id="GBRH01260386">
    <property type="protein sequence ID" value="JAD37509.1"/>
    <property type="molecule type" value="Transcribed_RNA"/>
</dbReference>